<reference evidence="2 3" key="1">
    <citation type="submission" date="2020-08" db="EMBL/GenBank/DDBJ databases">
        <title>Sequencing the genomes of 1000 actinobacteria strains.</title>
        <authorList>
            <person name="Klenk H.-P."/>
        </authorList>
    </citation>
    <scope>NUCLEOTIDE SEQUENCE [LARGE SCALE GENOMIC DNA]</scope>
    <source>
        <strain evidence="2 3">DSM 45584</strain>
    </source>
</reference>
<protein>
    <submittedName>
        <fullName evidence="2">Uncharacterized protein</fullName>
    </submittedName>
</protein>
<feature type="region of interest" description="Disordered" evidence="1">
    <location>
        <begin position="38"/>
        <end position="70"/>
    </location>
</feature>
<dbReference type="RefSeq" id="WP_184726390.1">
    <property type="nucleotide sequence ID" value="NZ_JACHIW010000001.1"/>
</dbReference>
<evidence type="ECO:0000313" key="3">
    <source>
        <dbReference type="Proteomes" id="UP000584374"/>
    </source>
</evidence>
<name>A0A840PXF3_9PSEU</name>
<proteinExistence type="predicted"/>
<sequence>MKFTSEQHPGLIVRDLGVRFTDGVADVDAKTAAELRKLPPELGVRETGKPDDGDTSGKDASAKTRRARSE</sequence>
<accession>A0A840PXF3</accession>
<dbReference type="EMBL" id="JACHIW010000001">
    <property type="protein sequence ID" value="MBB5154962.1"/>
    <property type="molecule type" value="Genomic_DNA"/>
</dbReference>
<keyword evidence="3" id="KW-1185">Reference proteome</keyword>
<comment type="caution">
    <text evidence="2">The sequence shown here is derived from an EMBL/GenBank/DDBJ whole genome shotgun (WGS) entry which is preliminary data.</text>
</comment>
<evidence type="ECO:0000256" key="1">
    <source>
        <dbReference type="SAM" id="MobiDB-lite"/>
    </source>
</evidence>
<evidence type="ECO:0000313" key="2">
    <source>
        <dbReference type="EMBL" id="MBB5154962.1"/>
    </source>
</evidence>
<dbReference type="AlphaFoldDB" id="A0A840PXF3"/>
<gene>
    <name evidence="2" type="ORF">BJ970_002496</name>
</gene>
<dbReference type="Proteomes" id="UP000584374">
    <property type="component" value="Unassembled WGS sequence"/>
</dbReference>
<organism evidence="2 3">
    <name type="scientific">Saccharopolyspora phatthalungensis</name>
    <dbReference type="NCBI Taxonomy" id="664693"/>
    <lineage>
        <taxon>Bacteria</taxon>
        <taxon>Bacillati</taxon>
        <taxon>Actinomycetota</taxon>
        <taxon>Actinomycetes</taxon>
        <taxon>Pseudonocardiales</taxon>
        <taxon>Pseudonocardiaceae</taxon>
        <taxon>Saccharopolyspora</taxon>
    </lineage>
</organism>